<dbReference type="SMART" id="SM00028">
    <property type="entry name" value="TPR"/>
    <property type="match status" value="5"/>
</dbReference>
<dbReference type="InterPro" id="IPR011990">
    <property type="entry name" value="TPR-like_helical_dom_sf"/>
</dbReference>
<dbReference type="SUPFAM" id="SSF48452">
    <property type="entry name" value="TPR-like"/>
    <property type="match status" value="2"/>
</dbReference>
<evidence type="ECO:0000256" key="2">
    <source>
        <dbReference type="SAM" id="MobiDB-lite"/>
    </source>
</evidence>
<feature type="region of interest" description="Disordered" evidence="2">
    <location>
        <begin position="563"/>
        <end position="582"/>
    </location>
</feature>
<feature type="repeat" description="TPR" evidence="1">
    <location>
        <begin position="442"/>
        <end position="475"/>
    </location>
</feature>
<gene>
    <name evidence="4" type="primary">bepA</name>
    <name evidence="4" type="ORF">ACRB68_01050</name>
</gene>
<evidence type="ECO:0000256" key="1">
    <source>
        <dbReference type="PROSITE-ProRule" id="PRU00339"/>
    </source>
</evidence>
<dbReference type="PROSITE" id="PS50005">
    <property type="entry name" value="TPR"/>
    <property type="match status" value="3"/>
</dbReference>
<dbReference type="Gene3D" id="1.25.40.10">
    <property type="entry name" value="Tetratricopeptide repeat domain"/>
    <property type="match status" value="3"/>
</dbReference>
<reference evidence="4 5" key="1">
    <citation type="submission" date="2019-10" db="EMBL/GenBank/DDBJ databases">
        <title>Actinomadura rubteroloni sp. nov. and Actinomadura macrotermitis sp. nov., isolated from the gut of fungus growing-termite Macrotermes natalensis.</title>
        <authorList>
            <person name="Benndorf R."/>
            <person name="Martin K."/>
            <person name="Kuefner M."/>
            <person name="De Beer W."/>
            <person name="Kaster A.-K."/>
            <person name="Vollmers J."/>
            <person name="Poulsen M."/>
            <person name="Beemelmanns C."/>
        </authorList>
    </citation>
    <scope>NUCLEOTIDE SEQUENCE [LARGE SCALE GENOMIC DNA]</scope>
    <source>
        <strain evidence="4 5">RB68</strain>
    </source>
</reference>
<keyword evidence="4" id="KW-0378">Hydrolase</keyword>
<dbReference type="Pfam" id="PF13181">
    <property type="entry name" value="TPR_8"/>
    <property type="match status" value="1"/>
</dbReference>
<dbReference type="InterPro" id="IPR019734">
    <property type="entry name" value="TPR_rpt"/>
</dbReference>
<dbReference type="Pfam" id="PF00069">
    <property type="entry name" value="Pkinase"/>
    <property type="match status" value="1"/>
</dbReference>
<dbReference type="PROSITE" id="PS50011">
    <property type="entry name" value="PROTEIN_KINASE_DOM"/>
    <property type="match status" value="1"/>
</dbReference>
<dbReference type="InterPro" id="IPR011009">
    <property type="entry name" value="Kinase-like_dom_sf"/>
</dbReference>
<dbReference type="CDD" id="cd14014">
    <property type="entry name" value="STKc_PknB_like"/>
    <property type="match status" value="1"/>
</dbReference>
<evidence type="ECO:0000313" key="4">
    <source>
        <dbReference type="EMBL" id="MQY02078.1"/>
    </source>
</evidence>
<protein>
    <submittedName>
        <fullName evidence="4">Beta-barrel assembly-enhancing protease</fullName>
        <ecNumber evidence="4">3.4.-.-</ecNumber>
    </submittedName>
</protein>
<dbReference type="GO" id="GO:0008233">
    <property type="term" value="F:peptidase activity"/>
    <property type="evidence" value="ECO:0007669"/>
    <property type="project" value="UniProtKB-KW"/>
</dbReference>
<dbReference type="GO" id="GO:0006508">
    <property type="term" value="P:proteolysis"/>
    <property type="evidence" value="ECO:0007669"/>
    <property type="project" value="UniProtKB-KW"/>
</dbReference>
<dbReference type="SUPFAM" id="SSF56112">
    <property type="entry name" value="Protein kinase-like (PK-like)"/>
    <property type="match status" value="1"/>
</dbReference>
<dbReference type="SMART" id="SM00220">
    <property type="entry name" value="S_TKc"/>
    <property type="match status" value="1"/>
</dbReference>
<dbReference type="GO" id="GO:0004674">
    <property type="term" value="F:protein serine/threonine kinase activity"/>
    <property type="evidence" value="ECO:0007669"/>
    <property type="project" value="TreeGrafter"/>
</dbReference>
<dbReference type="InterPro" id="IPR000719">
    <property type="entry name" value="Prot_kinase_dom"/>
</dbReference>
<keyword evidence="5" id="KW-1185">Reference proteome</keyword>
<dbReference type="InterPro" id="IPR008271">
    <property type="entry name" value="Ser/Thr_kinase_AS"/>
</dbReference>
<dbReference type="Pfam" id="PF13432">
    <property type="entry name" value="TPR_16"/>
    <property type="match status" value="2"/>
</dbReference>
<dbReference type="PANTHER" id="PTHR44329">
    <property type="entry name" value="SERINE/THREONINE-PROTEIN KINASE TNNI3K-RELATED"/>
    <property type="match status" value="1"/>
</dbReference>
<dbReference type="PANTHER" id="PTHR44329:SF214">
    <property type="entry name" value="PROTEIN KINASE DOMAIN-CONTAINING PROTEIN"/>
    <property type="match status" value="1"/>
</dbReference>
<sequence>MRTPGELLADLFTDDTDDPAPSGTLGRLGDLDVIEVRRGGMGEVLICRSQVLDDALGAASGTLAYAYKSFQRQFFFSPQVRSAFLREVRHWSRLSGVPHIMPVLGLRTLDDRPFVIMPGIRGPLRTLRDVIDHLEPGPWSAAFLAAQVALGMQLAGERIDGLVHGDLKPENVLLFDNLAFVSDFGLARAAGENHGLTSTPAYRAPELLAGPAASSVASDVYAFGAMLWELLTGGLPGAEAPGDDPGLAELARSCLAEDPAERPASFAEIYHAILRIAGDRTTGLVTQIMEATARIHHVLAFMAPLLTAARMTNLIALEQYDLAIQEADDAAEPTARILSLRGHALSLSDRDEEALAAFDQALALGPDQGLVLDCVVGRGLSLKRLGRFDEAAEVLRNAAIGLPDGLRAEVLVNLGTVHLEQGEPARALAVFQLAAKLRPGLWAAWANVGQALGRIGDHRAAQSVYRHAVRMAPQEEMPALLLAAVCMDHLGEIGAAWAVLEQMDQQGLWSFDWAARSWACLLTDERLADRAARFERQIRETWPADADAIGERARQILAEMEVPDESGNVPDDPGPEPPAAKPYADFLKDLRESMPEGTEVGSGDQNGFEPPSDPAIAAGYTVARDGRYFLGIRQYQTSGYHCFDFYGPSDDAAYLDRLADFLTQAVTALETAEPATRRREIPPYYHRCPACGVLVLTDRTPGVLLRCRGCAQSAPTQPLRTPEFDALVQRAAEHLGFTIADVSGYEQLFLAALDDERLAEPAIMLAATLGFTPVGLQAPAPRDLLGWIRANRSPTFGDRETLVALRKTAADGALAYQGGGTPDLEELEFFLRTTLGLVLSASVFYDPDGGTPMEMRLTDRQEDLLQSIRAEVAADPHDLALRVALVRRLLRLGRIREALEEAAECTERWPEAAESWLARAEAQAAEGVAAEAVESVRRSLAADPVQPGAYRLLATCLFLLGDQESAAAAMHQAMGLGGGS</sequence>
<feature type="repeat" description="TPR" evidence="1">
    <location>
        <begin position="335"/>
        <end position="368"/>
    </location>
</feature>
<dbReference type="EMBL" id="WEGH01000001">
    <property type="protein sequence ID" value="MQY02078.1"/>
    <property type="molecule type" value="Genomic_DNA"/>
</dbReference>
<dbReference type="Gene3D" id="1.10.510.10">
    <property type="entry name" value="Transferase(Phosphotransferase) domain 1"/>
    <property type="match status" value="1"/>
</dbReference>
<name>A0A7K0BLL8_9ACTN</name>
<keyword evidence="1" id="KW-0802">TPR repeat</keyword>
<accession>A0A7K0BLL8</accession>
<proteinExistence type="predicted"/>
<comment type="caution">
    <text evidence="4">The sequence shown here is derived from an EMBL/GenBank/DDBJ whole genome shotgun (WGS) entry which is preliminary data.</text>
</comment>
<dbReference type="RefSeq" id="WP_194293159.1">
    <property type="nucleotide sequence ID" value="NZ_WEGH01000001.1"/>
</dbReference>
<dbReference type="InterPro" id="IPR051681">
    <property type="entry name" value="Ser/Thr_Kinases-Pseudokinases"/>
</dbReference>
<dbReference type="PROSITE" id="PS00108">
    <property type="entry name" value="PROTEIN_KINASE_ST"/>
    <property type="match status" value="1"/>
</dbReference>
<feature type="domain" description="Protein kinase" evidence="3">
    <location>
        <begin position="30"/>
        <end position="274"/>
    </location>
</feature>
<keyword evidence="4" id="KW-0645">Protease</keyword>
<organism evidence="4 5">
    <name type="scientific">Actinomadura macrotermitis</name>
    <dbReference type="NCBI Taxonomy" id="2585200"/>
    <lineage>
        <taxon>Bacteria</taxon>
        <taxon>Bacillati</taxon>
        <taxon>Actinomycetota</taxon>
        <taxon>Actinomycetes</taxon>
        <taxon>Streptosporangiales</taxon>
        <taxon>Thermomonosporaceae</taxon>
        <taxon>Actinomadura</taxon>
    </lineage>
</organism>
<dbReference type="GO" id="GO:0005524">
    <property type="term" value="F:ATP binding"/>
    <property type="evidence" value="ECO:0007669"/>
    <property type="project" value="InterPro"/>
</dbReference>
<dbReference type="EC" id="3.4.-.-" evidence="4"/>
<feature type="repeat" description="TPR" evidence="1">
    <location>
        <begin position="408"/>
        <end position="441"/>
    </location>
</feature>
<evidence type="ECO:0000313" key="5">
    <source>
        <dbReference type="Proteomes" id="UP000487268"/>
    </source>
</evidence>
<evidence type="ECO:0000259" key="3">
    <source>
        <dbReference type="PROSITE" id="PS50011"/>
    </source>
</evidence>
<dbReference type="Proteomes" id="UP000487268">
    <property type="component" value="Unassembled WGS sequence"/>
</dbReference>
<dbReference type="AlphaFoldDB" id="A0A7K0BLL8"/>